<dbReference type="Gene3D" id="1.25.10.10">
    <property type="entry name" value="Leucine-rich Repeat Variant"/>
    <property type="match status" value="1"/>
</dbReference>
<keyword evidence="5" id="KW-0965">Cell junction</keyword>
<dbReference type="PROSITE" id="PS50176">
    <property type="entry name" value="ARM_REPEAT"/>
    <property type="match status" value="2"/>
</dbReference>
<evidence type="ECO:0008006" key="10">
    <source>
        <dbReference type="Google" id="ProtNLM"/>
    </source>
</evidence>
<dbReference type="Proteomes" id="UP000826234">
    <property type="component" value="Unassembled WGS sequence"/>
</dbReference>
<feature type="region of interest" description="Disordered" evidence="7">
    <location>
        <begin position="185"/>
        <end position="207"/>
    </location>
</feature>
<dbReference type="SMART" id="SM00185">
    <property type="entry name" value="ARM"/>
    <property type="match status" value="6"/>
</dbReference>
<comment type="subcellular location">
    <subcellularLocation>
        <location evidence="1">Cell junction</location>
    </subcellularLocation>
</comment>
<reference evidence="8 9" key="1">
    <citation type="journal article" date="2022" name="Gigascience">
        <title>A chromosome-level genome assembly and annotation of the desert horned lizard, Phrynosoma platyrhinos, provides insight into chromosomal rearrangements among reptiles.</title>
        <authorList>
            <person name="Koochekian N."/>
            <person name="Ascanio A."/>
            <person name="Farleigh K."/>
            <person name="Card D.C."/>
            <person name="Schield D.R."/>
            <person name="Castoe T.A."/>
            <person name="Jezkova T."/>
        </authorList>
    </citation>
    <scope>NUCLEOTIDE SEQUENCE [LARGE SCALE GENOMIC DNA]</scope>
    <source>
        <strain evidence="8">NK-2021</strain>
    </source>
</reference>
<comment type="caution">
    <text evidence="8">The sequence shown here is derived from an EMBL/GenBank/DDBJ whole genome shotgun (WGS) entry which is preliminary data.</text>
</comment>
<evidence type="ECO:0000313" key="8">
    <source>
        <dbReference type="EMBL" id="KAH0618971.1"/>
    </source>
</evidence>
<evidence type="ECO:0000256" key="7">
    <source>
        <dbReference type="SAM" id="MobiDB-lite"/>
    </source>
</evidence>
<sequence length="802" mass="89354">MRGLEQEVPKESQVTSHLTSTPFAIMLHSPSPLKTALAYECFQDQANSTLALPSDHKLKTRGTGKQRVQEQVMMTVKRQKQKTSLSSASNAAGYSNRGSIYDGVADGYSYGTARGSYYAKAHTGNNWGHAMYNGTLKREGTENKRYSSYSQMDSWGGRNYNKICSPTSPGSDYCFVQNMKSSRSEPDLYCDPPRGTLRRNQSGSRVSHKASLNRHSLYSNTCNSQGITTTTRTSKRIPVRSSSYTSANKQDVVYAQPVASKPDVVYGQPPSNSKITHDEMDYGAMTIQKAIQFLCSSDEKYQAMGAYYLQHTCFQDESAKQEVYRLGGISKLIELLRSPDENVQQASAGALRNLVFRNPTNKLETRRQNGIRECVSLLRRTGNTEIQKQLTGLLWNLSSTDELKEDLIHDALPVLTDHVIIPFSGWSDGISNRSREIIDPEVFFNATGCLRNLSSADVGRQTMRNYPGLIDSVMTYSQNCVAANRPDDKSVENCICILHNLSYRLDAEVPNKYTQLNHMVRSTYTDKSLTGCFNNRGGKMEYDEYDLPLPEEDYKPRGSSWLYHSDAIRTYLSLMDQSKKDATLEACAGALQNLTASRGLMSNAMSQLIALKEKGLPRIARLLQSTNSDVVRSGTSLLSNMSRHPILHKTMAHQVLPDVTRLLALLSPSSSNYGDTMTSACYTLRNLMIANPQMAKPYLTGSLINNVVGLCRNGSYPKAAEAARLLLSDLWSNRELQSILKQEAHLGPCLPDSKEASPLHIWIAEFVTGSCLETPIFKELVKTLKDMHSVFRVKVIVKLGYQ</sequence>
<dbReference type="InterPro" id="IPR000225">
    <property type="entry name" value="Armadillo"/>
</dbReference>
<proteinExistence type="inferred from homology"/>
<comment type="similarity">
    <text evidence="2">Belongs to the beta-catenin family.</text>
</comment>
<evidence type="ECO:0000256" key="5">
    <source>
        <dbReference type="ARBA" id="ARBA00022949"/>
    </source>
</evidence>
<feature type="compositionally biased region" description="Polar residues" evidence="7">
    <location>
        <begin position="223"/>
        <end position="232"/>
    </location>
</feature>
<protein>
    <recommendedName>
        <fullName evidence="10">Plakophilin-1</fullName>
    </recommendedName>
</protein>
<dbReference type="InterPro" id="IPR028435">
    <property type="entry name" value="Plakophilin/d_Catenin"/>
</dbReference>
<organism evidence="8 9">
    <name type="scientific">Phrynosoma platyrhinos</name>
    <name type="common">Desert horned lizard</name>
    <dbReference type="NCBI Taxonomy" id="52577"/>
    <lineage>
        <taxon>Eukaryota</taxon>
        <taxon>Metazoa</taxon>
        <taxon>Chordata</taxon>
        <taxon>Craniata</taxon>
        <taxon>Vertebrata</taxon>
        <taxon>Euteleostomi</taxon>
        <taxon>Lepidosauria</taxon>
        <taxon>Squamata</taxon>
        <taxon>Bifurcata</taxon>
        <taxon>Unidentata</taxon>
        <taxon>Episquamata</taxon>
        <taxon>Toxicofera</taxon>
        <taxon>Iguania</taxon>
        <taxon>Phrynosomatidae</taxon>
        <taxon>Phrynosomatinae</taxon>
        <taxon>Phrynosoma</taxon>
    </lineage>
</organism>
<dbReference type="InterPro" id="IPR011989">
    <property type="entry name" value="ARM-like"/>
</dbReference>
<evidence type="ECO:0000313" key="9">
    <source>
        <dbReference type="Proteomes" id="UP000826234"/>
    </source>
</evidence>
<feature type="repeat" description="ARM" evidence="6">
    <location>
        <begin position="327"/>
        <end position="362"/>
    </location>
</feature>
<keyword evidence="9" id="KW-1185">Reference proteome</keyword>
<dbReference type="PANTHER" id="PTHR10372">
    <property type="entry name" value="PLAKOPHILLIN-RELATED"/>
    <property type="match status" value="1"/>
</dbReference>
<dbReference type="PANTHER" id="PTHR10372:SF3">
    <property type="entry name" value="PLAKOPHILIN-1"/>
    <property type="match status" value="1"/>
</dbReference>
<evidence type="ECO:0000256" key="3">
    <source>
        <dbReference type="ARBA" id="ARBA00022737"/>
    </source>
</evidence>
<name>A0ABQ7SNL7_PHRPL</name>
<dbReference type="InterPro" id="IPR016024">
    <property type="entry name" value="ARM-type_fold"/>
</dbReference>
<keyword evidence="4" id="KW-0130">Cell adhesion</keyword>
<evidence type="ECO:0000256" key="4">
    <source>
        <dbReference type="ARBA" id="ARBA00022889"/>
    </source>
</evidence>
<evidence type="ECO:0000256" key="2">
    <source>
        <dbReference type="ARBA" id="ARBA00005462"/>
    </source>
</evidence>
<feature type="repeat" description="ARM" evidence="6">
    <location>
        <begin position="614"/>
        <end position="642"/>
    </location>
</feature>
<dbReference type="EMBL" id="JAIPUX010005289">
    <property type="protein sequence ID" value="KAH0618971.1"/>
    <property type="molecule type" value="Genomic_DNA"/>
</dbReference>
<feature type="region of interest" description="Disordered" evidence="7">
    <location>
        <begin position="223"/>
        <end position="242"/>
    </location>
</feature>
<gene>
    <name evidence="8" type="ORF">JD844_018552</name>
</gene>
<dbReference type="Pfam" id="PF00514">
    <property type="entry name" value="Arm"/>
    <property type="match status" value="2"/>
</dbReference>
<evidence type="ECO:0000256" key="6">
    <source>
        <dbReference type="PROSITE-ProRule" id="PRU00259"/>
    </source>
</evidence>
<accession>A0ABQ7SNL7</accession>
<evidence type="ECO:0000256" key="1">
    <source>
        <dbReference type="ARBA" id="ARBA00004282"/>
    </source>
</evidence>
<keyword evidence="3" id="KW-0677">Repeat</keyword>
<dbReference type="SUPFAM" id="SSF48371">
    <property type="entry name" value="ARM repeat"/>
    <property type="match status" value="1"/>
</dbReference>